<evidence type="ECO:0000313" key="2">
    <source>
        <dbReference type="Proteomes" id="UP000799755"/>
    </source>
</evidence>
<protein>
    <submittedName>
        <fullName evidence="1">Uncharacterized protein</fullName>
    </submittedName>
</protein>
<evidence type="ECO:0000313" key="1">
    <source>
        <dbReference type="EMBL" id="KAF2469634.1"/>
    </source>
</evidence>
<gene>
    <name evidence="1" type="ORF">BDR25DRAFT_356371</name>
</gene>
<dbReference type="Proteomes" id="UP000799755">
    <property type="component" value="Unassembled WGS sequence"/>
</dbReference>
<name>A0ACB6QRL7_9PLEO</name>
<comment type="caution">
    <text evidence="1">The sequence shown here is derived from an EMBL/GenBank/DDBJ whole genome shotgun (WGS) entry which is preliminary data.</text>
</comment>
<reference evidence="1" key="1">
    <citation type="journal article" date="2020" name="Stud. Mycol.">
        <title>101 Dothideomycetes genomes: a test case for predicting lifestyles and emergence of pathogens.</title>
        <authorList>
            <person name="Haridas S."/>
            <person name="Albert R."/>
            <person name="Binder M."/>
            <person name="Bloem J."/>
            <person name="Labutti K."/>
            <person name="Salamov A."/>
            <person name="Andreopoulos B."/>
            <person name="Baker S."/>
            <person name="Barry K."/>
            <person name="Bills G."/>
            <person name="Bluhm B."/>
            <person name="Cannon C."/>
            <person name="Castanera R."/>
            <person name="Culley D."/>
            <person name="Daum C."/>
            <person name="Ezra D."/>
            <person name="Gonzalez J."/>
            <person name="Henrissat B."/>
            <person name="Kuo A."/>
            <person name="Liang C."/>
            <person name="Lipzen A."/>
            <person name="Lutzoni F."/>
            <person name="Magnuson J."/>
            <person name="Mondo S."/>
            <person name="Nolan M."/>
            <person name="Ohm R."/>
            <person name="Pangilinan J."/>
            <person name="Park H.-J."/>
            <person name="Ramirez L."/>
            <person name="Alfaro M."/>
            <person name="Sun H."/>
            <person name="Tritt A."/>
            <person name="Yoshinaga Y."/>
            <person name="Zwiers L.-H."/>
            <person name="Turgeon B."/>
            <person name="Goodwin S."/>
            <person name="Spatafora J."/>
            <person name="Crous P."/>
            <person name="Grigoriev I."/>
        </authorList>
    </citation>
    <scope>NUCLEOTIDE SEQUENCE</scope>
    <source>
        <strain evidence="1">ATCC 200398</strain>
    </source>
</reference>
<keyword evidence="2" id="KW-1185">Reference proteome</keyword>
<sequence length="200" mass="22322">MKWVTEWVLANTLPKPLRNHMALSLSSLVTSPREVLEPGIPLDPKVWESLEYVASRALNWGLVGVPILRRTPYEGRNEKYLHLSMNYSRAIMASPIISFVQDFLKPVFGPLIARKGIKGCETCIDVLVPLFKGRIEKYRSSLDAPASFPSLFTLTRDLIMIQGCSNPPNAAYMDPQQLARSIEVLNFNAVPPAGISVSNR</sequence>
<organism evidence="1 2">
    <name type="scientific">Lindgomyces ingoldianus</name>
    <dbReference type="NCBI Taxonomy" id="673940"/>
    <lineage>
        <taxon>Eukaryota</taxon>
        <taxon>Fungi</taxon>
        <taxon>Dikarya</taxon>
        <taxon>Ascomycota</taxon>
        <taxon>Pezizomycotina</taxon>
        <taxon>Dothideomycetes</taxon>
        <taxon>Pleosporomycetidae</taxon>
        <taxon>Pleosporales</taxon>
        <taxon>Lindgomycetaceae</taxon>
        <taxon>Lindgomyces</taxon>
    </lineage>
</organism>
<dbReference type="EMBL" id="MU003511">
    <property type="protein sequence ID" value="KAF2469634.1"/>
    <property type="molecule type" value="Genomic_DNA"/>
</dbReference>
<proteinExistence type="predicted"/>
<accession>A0ACB6QRL7</accession>